<reference evidence="3 4" key="1">
    <citation type="submission" date="2016-02" db="EMBL/GenBank/DDBJ databases">
        <title>Genome analysis of coral dinoflagellate symbionts highlights evolutionary adaptations to a symbiotic lifestyle.</title>
        <authorList>
            <person name="Aranda M."/>
            <person name="Li Y."/>
            <person name="Liew Y.J."/>
            <person name="Baumgarten S."/>
            <person name="Simakov O."/>
            <person name="Wilson M."/>
            <person name="Piel J."/>
            <person name="Ashoor H."/>
            <person name="Bougouffa S."/>
            <person name="Bajic V.B."/>
            <person name="Ryu T."/>
            <person name="Ravasi T."/>
            <person name="Bayer T."/>
            <person name="Micklem G."/>
            <person name="Kim H."/>
            <person name="Bhak J."/>
            <person name="Lajeunesse T.C."/>
            <person name="Voolstra C.R."/>
        </authorList>
    </citation>
    <scope>NUCLEOTIDE SEQUENCE [LARGE SCALE GENOMIC DNA]</scope>
    <source>
        <strain evidence="3 4">CCMP2467</strain>
    </source>
</reference>
<feature type="region of interest" description="Disordered" evidence="1">
    <location>
        <begin position="19"/>
        <end position="38"/>
    </location>
</feature>
<feature type="transmembrane region" description="Helical" evidence="2">
    <location>
        <begin position="73"/>
        <end position="94"/>
    </location>
</feature>
<organism evidence="3 4">
    <name type="scientific">Symbiodinium microadriaticum</name>
    <name type="common">Dinoflagellate</name>
    <name type="synonym">Zooxanthella microadriatica</name>
    <dbReference type="NCBI Taxonomy" id="2951"/>
    <lineage>
        <taxon>Eukaryota</taxon>
        <taxon>Sar</taxon>
        <taxon>Alveolata</taxon>
        <taxon>Dinophyceae</taxon>
        <taxon>Suessiales</taxon>
        <taxon>Symbiodiniaceae</taxon>
        <taxon>Symbiodinium</taxon>
    </lineage>
</organism>
<sequence>MFYALEFILRDHFYISEPRERGPTHLPPDKGEPRGTPEHRAKYAAYGQAQVQPAAAAVEVQDVRSKNEMKRRVLFLSGIIALYVVVNALVQYVFDAAAIETALEQIRSVTNVKGGPILAKLLLRMIPGVTVSIILGLLVPFCGYIGAQQDSQGLVGCFCCCNGIHCGCASLGFITMVIIIVMFSAATPGIESYLEACDPVQCSQIPADISAPRKQALIVDCLAAGTWPDQYQQRFPGNARYPDICPKVMLKCKEESDPFPSPMPVEPTPWLRGGPTGAGGPYLGLGGSLREPLTTLRPAPPAWADPDREVPEPLPMEDDVQAFGVAGDVLEQAEAASHDEDDEDEGPPGPPEDRRLQSFTGHGLPGFDADGMPAHGARMRRSWRELPTWDDSGLTEALGPMPRDPIASCKPDRKGMKVIHQASLLLPELMPKLLTFMAVKLLLVVPVIILSCLGFWWGSDLYGKLGQGYGQLDNNRVPVVAPHVEAPPLPVAAVQAQPSAPAVQAPTVAVDRAE</sequence>
<feature type="region of interest" description="Disordered" evidence="1">
    <location>
        <begin position="334"/>
        <end position="374"/>
    </location>
</feature>
<evidence type="ECO:0000256" key="2">
    <source>
        <dbReference type="SAM" id="Phobius"/>
    </source>
</evidence>
<proteinExistence type="predicted"/>
<keyword evidence="4" id="KW-1185">Reference proteome</keyword>
<dbReference type="Proteomes" id="UP000186817">
    <property type="component" value="Unassembled WGS sequence"/>
</dbReference>
<evidence type="ECO:0000313" key="3">
    <source>
        <dbReference type="EMBL" id="OLQ01558.1"/>
    </source>
</evidence>
<dbReference type="AlphaFoldDB" id="A0A1Q9E2A5"/>
<comment type="caution">
    <text evidence="3">The sequence shown here is derived from an EMBL/GenBank/DDBJ whole genome shotgun (WGS) entry which is preliminary data.</text>
</comment>
<keyword evidence="2" id="KW-0472">Membrane</keyword>
<protein>
    <submittedName>
        <fullName evidence="3">Uncharacterized protein</fullName>
    </submittedName>
</protein>
<keyword evidence="2" id="KW-0812">Transmembrane</keyword>
<keyword evidence="2" id="KW-1133">Transmembrane helix</keyword>
<accession>A0A1Q9E2A5</accession>
<dbReference type="OrthoDB" id="420207at2759"/>
<gene>
    <name evidence="3" type="ORF">AK812_SmicGene15696</name>
</gene>
<feature type="compositionally biased region" description="Gly residues" evidence="1">
    <location>
        <begin position="275"/>
        <end position="287"/>
    </location>
</feature>
<feature type="region of interest" description="Disordered" evidence="1">
    <location>
        <begin position="275"/>
        <end position="310"/>
    </location>
</feature>
<name>A0A1Q9E2A5_SYMMI</name>
<evidence type="ECO:0000313" key="4">
    <source>
        <dbReference type="Proteomes" id="UP000186817"/>
    </source>
</evidence>
<feature type="transmembrane region" description="Helical" evidence="2">
    <location>
        <begin position="125"/>
        <end position="147"/>
    </location>
</feature>
<dbReference type="EMBL" id="LSRX01000288">
    <property type="protein sequence ID" value="OLQ01558.1"/>
    <property type="molecule type" value="Genomic_DNA"/>
</dbReference>
<evidence type="ECO:0000256" key="1">
    <source>
        <dbReference type="SAM" id="MobiDB-lite"/>
    </source>
</evidence>
<feature type="transmembrane region" description="Helical" evidence="2">
    <location>
        <begin position="433"/>
        <end position="457"/>
    </location>
</feature>
<feature type="transmembrane region" description="Helical" evidence="2">
    <location>
        <begin position="154"/>
        <end position="183"/>
    </location>
</feature>